<dbReference type="Proteomes" id="UP001172673">
    <property type="component" value="Unassembled WGS sequence"/>
</dbReference>
<protein>
    <recommendedName>
        <fullName evidence="3">BTB domain-containing protein</fullName>
    </recommendedName>
</protein>
<name>A0AA38XNA5_9EURO</name>
<dbReference type="SUPFAM" id="SSF54695">
    <property type="entry name" value="POZ domain"/>
    <property type="match status" value="1"/>
</dbReference>
<sequence length="250" mass="28281">MQSEHELTPGWFAESPTVVVRVKEPHGEHRNFYLHKSILDYQNGHLHWLPQGNDPSMPALMLQFSISTFRDFVSWMYGGKFNEATTVDQVHGLWLLSRKYHMAGLSNALIDWCRDHCRTERPLLHLLRILASSTADPQDQLSDYVVEKVAHDITTKGWVKVIEASNGEWERFMNTHDTPSCKKGKYLSAIMSKLENAEKMDTNGELADPATSVCKWHHHGAGDEATGCGTKEACKACNHADFIVLGFDDD</sequence>
<gene>
    <name evidence="1" type="ORF">H2200_000296</name>
</gene>
<dbReference type="InterPro" id="IPR011333">
    <property type="entry name" value="SKP1/BTB/POZ_sf"/>
</dbReference>
<dbReference type="EMBL" id="JAPDRK010000001">
    <property type="protein sequence ID" value="KAJ9616577.1"/>
    <property type="molecule type" value="Genomic_DNA"/>
</dbReference>
<evidence type="ECO:0000313" key="2">
    <source>
        <dbReference type="Proteomes" id="UP001172673"/>
    </source>
</evidence>
<comment type="caution">
    <text evidence="1">The sequence shown here is derived from an EMBL/GenBank/DDBJ whole genome shotgun (WGS) entry which is preliminary data.</text>
</comment>
<evidence type="ECO:0000313" key="1">
    <source>
        <dbReference type="EMBL" id="KAJ9616577.1"/>
    </source>
</evidence>
<reference evidence="1" key="1">
    <citation type="submission" date="2022-10" db="EMBL/GenBank/DDBJ databases">
        <title>Culturing micro-colonial fungi from biological soil crusts in the Mojave desert and describing Neophaeococcomyces mojavensis, and introducing the new genera and species Taxawa tesnikishii.</title>
        <authorList>
            <person name="Kurbessoian T."/>
            <person name="Stajich J.E."/>
        </authorList>
    </citation>
    <scope>NUCLEOTIDE SEQUENCE</scope>
    <source>
        <strain evidence="1">TK_41</strain>
    </source>
</reference>
<proteinExistence type="predicted"/>
<keyword evidence="2" id="KW-1185">Reference proteome</keyword>
<accession>A0AA38XNA5</accession>
<dbReference type="AlphaFoldDB" id="A0AA38XNA5"/>
<dbReference type="Gene3D" id="3.30.710.10">
    <property type="entry name" value="Potassium Channel Kv1.1, Chain A"/>
    <property type="match status" value="1"/>
</dbReference>
<evidence type="ECO:0008006" key="3">
    <source>
        <dbReference type="Google" id="ProtNLM"/>
    </source>
</evidence>
<organism evidence="1 2">
    <name type="scientific">Cladophialophora chaetospira</name>
    <dbReference type="NCBI Taxonomy" id="386627"/>
    <lineage>
        <taxon>Eukaryota</taxon>
        <taxon>Fungi</taxon>
        <taxon>Dikarya</taxon>
        <taxon>Ascomycota</taxon>
        <taxon>Pezizomycotina</taxon>
        <taxon>Eurotiomycetes</taxon>
        <taxon>Chaetothyriomycetidae</taxon>
        <taxon>Chaetothyriales</taxon>
        <taxon>Herpotrichiellaceae</taxon>
        <taxon>Cladophialophora</taxon>
    </lineage>
</organism>